<protein>
    <recommendedName>
        <fullName evidence="5">V(D)J recombination-activating protein 1</fullName>
        <ecNumber evidence="4">2.3.2.27</ecNumber>
    </recommendedName>
</protein>
<evidence type="ECO:0000256" key="1">
    <source>
        <dbReference type="ARBA" id="ARBA00000900"/>
    </source>
</evidence>
<evidence type="ECO:0000256" key="2">
    <source>
        <dbReference type="ARBA" id="ARBA00001936"/>
    </source>
</evidence>
<keyword evidence="16" id="KW-0511">Multifunctional enzyme</keyword>
<feature type="domain" description="V(D)J recombination-activating protein 1 ZnC2" evidence="19">
    <location>
        <begin position="217"/>
        <end position="276"/>
    </location>
</feature>
<evidence type="ECO:0000259" key="19">
    <source>
        <dbReference type="Pfam" id="PF26101"/>
    </source>
</evidence>
<keyword evidence="9" id="KW-0255">Endonuclease</keyword>
<dbReference type="Pfam" id="PF26105">
    <property type="entry name" value="RAG1_C"/>
    <property type="match status" value="1"/>
</dbReference>
<dbReference type="InterPro" id="IPR024627">
    <property type="entry name" value="RAG1"/>
</dbReference>
<dbReference type="GO" id="GO:0042803">
    <property type="term" value="F:protein homodimerization activity"/>
    <property type="evidence" value="ECO:0007669"/>
    <property type="project" value="UniProtKB-UniRule"/>
</dbReference>
<dbReference type="AlphaFoldDB" id="A0AA88XWR7"/>
<dbReference type="GO" id="GO:0016787">
    <property type="term" value="F:hydrolase activity"/>
    <property type="evidence" value="ECO:0007669"/>
    <property type="project" value="UniProtKB-KW"/>
</dbReference>
<gene>
    <name evidence="22" type="ORF">FSP39_002772</name>
</gene>
<dbReference type="Pfam" id="PF26100">
    <property type="entry name" value="RAG1_RNase_H"/>
    <property type="match status" value="1"/>
</dbReference>
<keyword evidence="7" id="KW-0540">Nuclease</keyword>
<dbReference type="InterPro" id="IPR058556">
    <property type="entry name" value="RAG1_ZnH2"/>
</dbReference>
<evidence type="ECO:0000256" key="7">
    <source>
        <dbReference type="ARBA" id="ARBA00022722"/>
    </source>
</evidence>
<proteinExistence type="predicted"/>
<dbReference type="InterPro" id="IPR058557">
    <property type="entry name" value="RAG1_C"/>
</dbReference>
<evidence type="ECO:0000256" key="16">
    <source>
        <dbReference type="ARBA" id="ARBA00023268"/>
    </source>
</evidence>
<evidence type="ECO:0000256" key="5">
    <source>
        <dbReference type="ARBA" id="ARBA00021277"/>
    </source>
</evidence>
<accession>A0AA88XWR7</accession>
<comment type="caution">
    <text evidence="22">The sequence shown here is derived from an EMBL/GenBank/DDBJ whole genome shotgun (WGS) entry which is preliminary data.</text>
</comment>
<keyword evidence="12" id="KW-0156">Chromatin regulator</keyword>
<dbReference type="GO" id="GO:0006325">
    <property type="term" value="P:chromatin organization"/>
    <property type="evidence" value="ECO:0007669"/>
    <property type="project" value="UniProtKB-KW"/>
</dbReference>
<feature type="domain" description="V(D)J recombination-activating protein 1 RNase H" evidence="18">
    <location>
        <begin position="84"/>
        <end position="215"/>
    </location>
</feature>
<dbReference type="GO" id="GO:0061630">
    <property type="term" value="F:ubiquitin protein ligase activity"/>
    <property type="evidence" value="ECO:0007669"/>
    <property type="project" value="UniProtKB-UniRule"/>
</dbReference>
<dbReference type="PANTHER" id="PTHR11539:SF0">
    <property type="entry name" value="V(D)J RECOMBINATION-ACTIVATING PROTEIN 1"/>
    <property type="match status" value="1"/>
</dbReference>
<evidence type="ECO:0000256" key="4">
    <source>
        <dbReference type="ARBA" id="ARBA00012483"/>
    </source>
</evidence>
<evidence type="ECO:0000256" key="14">
    <source>
        <dbReference type="ARBA" id="ARBA00023172"/>
    </source>
</evidence>
<dbReference type="GO" id="GO:0042393">
    <property type="term" value="F:histone binding"/>
    <property type="evidence" value="ECO:0007669"/>
    <property type="project" value="UniProtKB-UniRule"/>
</dbReference>
<evidence type="ECO:0000256" key="3">
    <source>
        <dbReference type="ARBA" id="ARBA00001946"/>
    </source>
</evidence>
<evidence type="ECO:0000256" key="6">
    <source>
        <dbReference type="ARBA" id="ARBA00022679"/>
    </source>
</evidence>
<dbReference type="Proteomes" id="UP001186944">
    <property type="component" value="Unassembled WGS sequence"/>
</dbReference>
<evidence type="ECO:0000313" key="22">
    <source>
        <dbReference type="EMBL" id="KAK3089331.1"/>
    </source>
</evidence>
<dbReference type="Pfam" id="PF26025">
    <property type="entry name" value="RAG1_pre-RNase_H"/>
    <property type="match status" value="1"/>
</dbReference>
<evidence type="ECO:0000256" key="10">
    <source>
        <dbReference type="ARBA" id="ARBA00022786"/>
    </source>
</evidence>
<evidence type="ECO:0000256" key="15">
    <source>
        <dbReference type="ARBA" id="ARBA00023242"/>
    </source>
</evidence>
<evidence type="ECO:0000259" key="17">
    <source>
        <dbReference type="Pfam" id="PF26025"/>
    </source>
</evidence>
<dbReference type="Pfam" id="PF26101">
    <property type="entry name" value="RAG1_ZnC2"/>
    <property type="match status" value="1"/>
</dbReference>
<keyword evidence="23" id="KW-1185">Reference proteome</keyword>
<comment type="cofactor">
    <cofactor evidence="2">
        <name>Mn(2+)</name>
        <dbReference type="ChEBI" id="CHEBI:29035"/>
    </cofactor>
</comment>
<keyword evidence="13" id="KW-0238">DNA-binding</keyword>
<dbReference type="GO" id="GO:0005634">
    <property type="term" value="C:nucleus"/>
    <property type="evidence" value="ECO:0007669"/>
    <property type="project" value="UniProtKB-SubCell"/>
</dbReference>
<dbReference type="EC" id="2.3.2.27" evidence="4"/>
<keyword evidence="14" id="KW-0233">DNA recombination</keyword>
<comment type="catalytic activity">
    <reaction evidence="1">
        <text>S-ubiquitinyl-[E2 ubiquitin-conjugating enzyme]-L-cysteine + [acceptor protein]-L-lysine = [E2 ubiquitin-conjugating enzyme]-L-cysteine + N(6)-ubiquitinyl-[acceptor protein]-L-lysine.</text>
        <dbReference type="EC" id="2.3.2.27"/>
    </reaction>
</comment>
<comment type="cofactor">
    <cofactor evidence="3">
        <name>Mg(2+)</name>
        <dbReference type="ChEBI" id="CHEBI:18420"/>
    </cofactor>
</comment>
<feature type="domain" description="V(D)J recombination-activating protein 1 C-terminal" evidence="21">
    <location>
        <begin position="455"/>
        <end position="510"/>
    </location>
</feature>
<dbReference type="InterPro" id="IPR058555">
    <property type="entry name" value="RAG1_ZnC2"/>
</dbReference>
<dbReference type="GO" id="GO:0033151">
    <property type="term" value="P:V(D)J recombination"/>
    <property type="evidence" value="ECO:0007669"/>
    <property type="project" value="UniProtKB-UniRule"/>
</dbReference>
<organism evidence="22 23">
    <name type="scientific">Pinctada imbricata</name>
    <name type="common">Atlantic pearl-oyster</name>
    <name type="synonym">Pinctada martensii</name>
    <dbReference type="NCBI Taxonomy" id="66713"/>
    <lineage>
        <taxon>Eukaryota</taxon>
        <taxon>Metazoa</taxon>
        <taxon>Spiralia</taxon>
        <taxon>Lophotrochozoa</taxon>
        <taxon>Mollusca</taxon>
        <taxon>Bivalvia</taxon>
        <taxon>Autobranchia</taxon>
        <taxon>Pteriomorphia</taxon>
        <taxon>Pterioida</taxon>
        <taxon>Pterioidea</taxon>
        <taxon>Pteriidae</taxon>
        <taxon>Pinctada</taxon>
    </lineage>
</organism>
<evidence type="ECO:0000256" key="12">
    <source>
        <dbReference type="ARBA" id="ARBA00022853"/>
    </source>
</evidence>
<dbReference type="PANTHER" id="PTHR11539">
    <property type="entry name" value="VDJ RECOMBINATION ACTIVATING PROTEIN 1 RAG1"/>
    <property type="match status" value="1"/>
</dbReference>
<dbReference type="EMBL" id="VSWD01000010">
    <property type="protein sequence ID" value="KAK3089331.1"/>
    <property type="molecule type" value="Genomic_DNA"/>
</dbReference>
<feature type="domain" description="V(D)J recombination-activating protein 1 pre-RNase H" evidence="17">
    <location>
        <begin position="39"/>
        <end position="70"/>
    </location>
</feature>
<dbReference type="InterPro" id="IPR058554">
    <property type="entry name" value="RAG1_RNase_H"/>
</dbReference>
<evidence type="ECO:0000259" key="18">
    <source>
        <dbReference type="Pfam" id="PF26100"/>
    </source>
</evidence>
<dbReference type="InterPro" id="IPR058553">
    <property type="entry name" value="RAG1_pre-RNase_H"/>
</dbReference>
<reference evidence="22" key="1">
    <citation type="submission" date="2019-08" db="EMBL/GenBank/DDBJ databases">
        <title>The improved chromosome-level genome for the pearl oyster Pinctada fucata martensii using PacBio sequencing and Hi-C.</title>
        <authorList>
            <person name="Zheng Z."/>
        </authorList>
    </citation>
    <scope>NUCLEOTIDE SEQUENCE</scope>
    <source>
        <strain evidence="22">ZZ-2019</strain>
        <tissue evidence="22">Adductor muscle</tissue>
    </source>
</reference>
<feature type="domain" description="V(D)J recombination-activating protein 1 ZnH2" evidence="20">
    <location>
        <begin position="285"/>
        <end position="442"/>
    </location>
</feature>
<evidence type="ECO:0000259" key="21">
    <source>
        <dbReference type="Pfam" id="PF26105"/>
    </source>
</evidence>
<dbReference type="GO" id="GO:0004519">
    <property type="term" value="F:endonuclease activity"/>
    <property type="evidence" value="ECO:0007669"/>
    <property type="project" value="UniProtKB-UniRule"/>
</dbReference>
<evidence type="ECO:0000256" key="9">
    <source>
        <dbReference type="ARBA" id="ARBA00022759"/>
    </source>
</evidence>
<evidence type="ECO:0000256" key="8">
    <source>
        <dbReference type="ARBA" id="ARBA00022723"/>
    </source>
</evidence>
<evidence type="ECO:0000259" key="20">
    <source>
        <dbReference type="Pfam" id="PF26104"/>
    </source>
</evidence>
<dbReference type="Pfam" id="PF26104">
    <property type="entry name" value="RAG1_ZnH2"/>
    <property type="match status" value="1"/>
</dbReference>
<keyword evidence="6" id="KW-0808">Transferase</keyword>
<keyword evidence="8" id="KW-0479">Metal-binding</keyword>
<sequence length="529" mass="59775">MPTSCEFKVVDNDGHVLFEHSSVDDPSEPLSINECFLPNFVEFATPNCLGVRWPYPTAIARTLLEIESELDLLNADSSDTILHVVIKDGCDGMGDVSVYKEKDCKTLPDKAFRFSICIVKITAECNGKTHEIFKETSPNSVRTNRPLLESISDENNYASNIVSMLPIENERKLLTDNFLHLNTSKGWLIHKFSFFNSMVDEKRDRGYSGLQGSGSNYLCTLCDASRQSAKECLGTFTINRSIAECIQISEFLRVNPQNLSENELKKQSKGVKSHPMSKMEPIQKGIDATHADINLGQFFKKLIVREIASVTKWELTPDVKSIVQTAESSFDRHMKTHVGINPQLMMPGNYARTLFQTNHDISLALIPDSERRNNLSVILNIFCKLRSVYRAKDPLVECPSEVASYKQTAIQMGSLLMEHFHYAQWPNYLHKVIEHVQQLIEDPKGPGSIGSFSSEGNEAGNKLFRHFRKNLSRRGNTYGSLCDVLKLHWLYSSKALCKIAEIEHKRNKCSLCFTEGHNKRKCPLLNSSV</sequence>
<evidence type="ECO:0000256" key="11">
    <source>
        <dbReference type="ARBA" id="ARBA00022801"/>
    </source>
</evidence>
<name>A0AA88XWR7_PINIB</name>
<keyword evidence="10" id="KW-0833">Ubl conjugation pathway</keyword>
<keyword evidence="11" id="KW-0378">Hydrolase</keyword>
<evidence type="ECO:0000313" key="23">
    <source>
        <dbReference type="Proteomes" id="UP001186944"/>
    </source>
</evidence>
<evidence type="ECO:0000256" key="13">
    <source>
        <dbReference type="ARBA" id="ARBA00023125"/>
    </source>
</evidence>
<dbReference type="GO" id="GO:0043565">
    <property type="term" value="F:sequence-specific DNA binding"/>
    <property type="evidence" value="ECO:0007669"/>
    <property type="project" value="UniProtKB-UniRule"/>
</dbReference>
<dbReference type="GO" id="GO:0008270">
    <property type="term" value="F:zinc ion binding"/>
    <property type="evidence" value="ECO:0007669"/>
    <property type="project" value="UniProtKB-UniRule"/>
</dbReference>
<keyword evidence="15" id="KW-0539">Nucleus</keyword>